<feature type="region of interest" description="Disordered" evidence="1">
    <location>
        <begin position="184"/>
        <end position="203"/>
    </location>
</feature>
<proteinExistence type="predicted"/>
<accession>A0A4P7IGB8</accession>
<dbReference type="Proteomes" id="UP000294853">
    <property type="component" value="Chromosome"/>
</dbReference>
<organism evidence="3 4">
    <name type="scientific">Nocardioides seonyuensis</name>
    <dbReference type="NCBI Taxonomy" id="2518371"/>
    <lineage>
        <taxon>Bacteria</taxon>
        <taxon>Bacillati</taxon>
        <taxon>Actinomycetota</taxon>
        <taxon>Actinomycetes</taxon>
        <taxon>Propionibacteriales</taxon>
        <taxon>Nocardioidaceae</taxon>
        <taxon>Nocardioides</taxon>
    </lineage>
</organism>
<sequence>MQPTRATTGITAVAAFAAVLGGATACGGDEDPTARATDTSVPSSSESESPEAPSSMVDFGEEPAVESRYKQLALDAVDDGLITMVPTVLPDGWTVAGGGYHADDPQWWRMELTSPAGPVVLDQLAGETDDVLGEHEGSLEPADDVDLSKWGIGTWSQWDNGDLTLLTREVKGSVVVVQGPDVDSTSDLAKSLLPAEDSRSSED</sequence>
<dbReference type="KEGG" id="nsn:EXE58_13375"/>
<feature type="chain" id="PRO_5020267291" description="DUF4245 domain-containing protein" evidence="2">
    <location>
        <begin position="26"/>
        <end position="203"/>
    </location>
</feature>
<feature type="region of interest" description="Disordered" evidence="1">
    <location>
        <begin position="24"/>
        <end position="62"/>
    </location>
</feature>
<feature type="signal peptide" evidence="2">
    <location>
        <begin position="1"/>
        <end position="25"/>
    </location>
</feature>
<evidence type="ECO:0000313" key="4">
    <source>
        <dbReference type="Proteomes" id="UP000294853"/>
    </source>
</evidence>
<keyword evidence="2" id="KW-0732">Signal</keyword>
<dbReference type="AlphaFoldDB" id="A0A4P7IGB8"/>
<name>A0A4P7IGB8_9ACTN</name>
<dbReference type="PROSITE" id="PS51257">
    <property type="entry name" value="PROKAR_LIPOPROTEIN"/>
    <property type="match status" value="1"/>
</dbReference>
<reference evidence="3 4" key="1">
    <citation type="submission" date="2019-03" db="EMBL/GenBank/DDBJ databases">
        <title>Three New Species of Nocardioides, Nocardioides euryhalodurans sp. nov., Nocardioides seonyuensis sp. nov. and Nocardioides eburneoflavus sp. nov. Iolated from Soil.</title>
        <authorList>
            <person name="Roh S.G."/>
            <person name="Lee C."/>
            <person name="Kim M.-K."/>
            <person name="Kim S.B."/>
        </authorList>
    </citation>
    <scope>NUCLEOTIDE SEQUENCE [LARGE SCALE GENOMIC DNA]</scope>
    <source>
        <strain evidence="3 4">MMS17-SY207-3</strain>
    </source>
</reference>
<dbReference type="EMBL" id="CP038436">
    <property type="protein sequence ID" value="QBX56359.1"/>
    <property type="molecule type" value="Genomic_DNA"/>
</dbReference>
<feature type="compositionally biased region" description="Low complexity" evidence="1">
    <location>
        <begin position="40"/>
        <end position="55"/>
    </location>
</feature>
<protein>
    <recommendedName>
        <fullName evidence="5">DUF4245 domain-containing protein</fullName>
    </recommendedName>
</protein>
<dbReference type="RefSeq" id="WP_135268349.1">
    <property type="nucleotide sequence ID" value="NZ_CP038436.1"/>
</dbReference>
<evidence type="ECO:0008006" key="5">
    <source>
        <dbReference type="Google" id="ProtNLM"/>
    </source>
</evidence>
<gene>
    <name evidence="3" type="ORF">EXE58_13375</name>
</gene>
<keyword evidence="4" id="KW-1185">Reference proteome</keyword>
<evidence type="ECO:0000256" key="2">
    <source>
        <dbReference type="SAM" id="SignalP"/>
    </source>
</evidence>
<evidence type="ECO:0000313" key="3">
    <source>
        <dbReference type="EMBL" id="QBX56359.1"/>
    </source>
</evidence>
<evidence type="ECO:0000256" key="1">
    <source>
        <dbReference type="SAM" id="MobiDB-lite"/>
    </source>
</evidence>
<dbReference type="OrthoDB" id="3776863at2"/>